<feature type="compositionally biased region" description="Pro residues" evidence="1">
    <location>
        <begin position="186"/>
        <end position="203"/>
    </location>
</feature>
<keyword evidence="2" id="KW-1133">Transmembrane helix</keyword>
<gene>
    <name evidence="4" type="ORF">D7D52_13370</name>
</gene>
<feature type="transmembrane region" description="Helical" evidence="2">
    <location>
        <begin position="227"/>
        <end position="245"/>
    </location>
</feature>
<evidence type="ECO:0000313" key="5">
    <source>
        <dbReference type="Proteomes" id="UP000267164"/>
    </source>
</evidence>
<dbReference type="EMBL" id="CP032568">
    <property type="protein sequence ID" value="AYF74692.1"/>
    <property type="molecule type" value="Genomic_DNA"/>
</dbReference>
<evidence type="ECO:0000256" key="2">
    <source>
        <dbReference type="SAM" id="Phobius"/>
    </source>
</evidence>
<name>A0A386ZA44_9NOCA</name>
<dbReference type="InterPro" id="IPR025403">
    <property type="entry name" value="TgpA-like_C"/>
</dbReference>
<accession>A0A386ZA44</accession>
<evidence type="ECO:0000256" key="1">
    <source>
        <dbReference type="SAM" id="MobiDB-lite"/>
    </source>
</evidence>
<dbReference type="OrthoDB" id="3389322at2"/>
<feature type="domain" description="Protein-glutamine gamma-glutamyltransferase-like C-terminal" evidence="3">
    <location>
        <begin position="46"/>
        <end position="115"/>
    </location>
</feature>
<feature type="region of interest" description="Disordered" evidence="1">
    <location>
        <begin position="116"/>
        <end position="149"/>
    </location>
</feature>
<feature type="region of interest" description="Disordered" evidence="1">
    <location>
        <begin position="183"/>
        <end position="216"/>
    </location>
</feature>
<sequence>MTDRIPPPDRTGAVPPEPALGPAAAHLAAAEDAARRGDFGAALRERYRAVTRGLEQRGMLEEQRARTARETAHAAATAVPEAGELPSAAHSFDEVVYGGRYGTEAEYRRLEQADRYSLAPPPTSGPVEITEKRKTRKAKAAKDKTDRERPELPAWLRDWRLWAGLAAVIAVVVLIVVLTHTGSPSAPHPSPDVPPSHGPTPPPERPKSRPPNFGAGSDSIFQRLPDWLAFGGLQFLIAWGAVLWWRGRRRGAIVREPLPVEAPAHELLAGQAGLYRKSRDHDHVAAKLRAAALRRLRPALQVTAGTPTELVVAAVAGRTGADPAVIRAALYDPVADRGALELVAAQLEWIEAEVL</sequence>
<keyword evidence="2" id="KW-0812">Transmembrane</keyword>
<feature type="compositionally biased region" description="Basic and acidic residues" evidence="1">
    <location>
        <begin position="140"/>
        <end position="149"/>
    </location>
</feature>
<proteinExistence type="predicted"/>
<dbReference type="Pfam" id="PF13559">
    <property type="entry name" value="DUF4129"/>
    <property type="match status" value="1"/>
</dbReference>
<organism evidence="4 5">
    <name type="scientific">Nocardia yunnanensis</name>
    <dbReference type="NCBI Taxonomy" id="2382165"/>
    <lineage>
        <taxon>Bacteria</taxon>
        <taxon>Bacillati</taxon>
        <taxon>Actinomycetota</taxon>
        <taxon>Actinomycetes</taxon>
        <taxon>Mycobacteriales</taxon>
        <taxon>Nocardiaceae</taxon>
        <taxon>Nocardia</taxon>
    </lineage>
</organism>
<feature type="region of interest" description="Disordered" evidence="1">
    <location>
        <begin position="1"/>
        <end position="28"/>
    </location>
</feature>
<reference evidence="4 5" key="1">
    <citation type="submission" date="2018-09" db="EMBL/GenBank/DDBJ databases">
        <title>Nocardia yunnanensis sp. nov., an actinomycete isolated from a soil sample.</title>
        <authorList>
            <person name="Zhang J."/>
        </authorList>
    </citation>
    <scope>NUCLEOTIDE SEQUENCE [LARGE SCALE GENOMIC DNA]</scope>
    <source>
        <strain evidence="4 5">CFHS0054</strain>
    </source>
</reference>
<evidence type="ECO:0000259" key="3">
    <source>
        <dbReference type="Pfam" id="PF13559"/>
    </source>
</evidence>
<keyword evidence="2" id="KW-0472">Membrane</keyword>
<dbReference type="AlphaFoldDB" id="A0A386ZA44"/>
<feature type="transmembrane region" description="Helical" evidence="2">
    <location>
        <begin position="159"/>
        <end position="179"/>
    </location>
</feature>
<keyword evidence="5" id="KW-1185">Reference proteome</keyword>
<evidence type="ECO:0000313" key="4">
    <source>
        <dbReference type="EMBL" id="AYF74692.1"/>
    </source>
</evidence>
<dbReference type="KEGG" id="nyu:D7D52_13370"/>
<dbReference type="Proteomes" id="UP000267164">
    <property type="component" value="Chromosome"/>
</dbReference>
<protein>
    <submittedName>
        <fullName evidence="4">DUF4129 domain-containing protein</fullName>
    </submittedName>
</protein>
<dbReference type="RefSeq" id="WP_120736610.1">
    <property type="nucleotide sequence ID" value="NZ_CP032568.1"/>
</dbReference>